<evidence type="ECO:0000256" key="4">
    <source>
        <dbReference type="ARBA" id="ARBA00022840"/>
    </source>
</evidence>
<feature type="binding site" evidence="7">
    <location>
        <begin position="32"/>
        <end position="39"/>
    </location>
    <ligand>
        <name>ATP</name>
        <dbReference type="ChEBI" id="CHEBI:30616"/>
    </ligand>
</feature>
<evidence type="ECO:0000256" key="1">
    <source>
        <dbReference type="ARBA" id="ARBA00004496"/>
    </source>
</evidence>
<keyword evidence="2 7" id="KW-0963">Cytoplasm</keyword>
<dbReference type="EMBL" id="PNHE01000033">
    <property type="protein sequence ID" value="PMC57959.1"/>
    <property type="molecule type" value="Genomic_DNA"/>
</dbReference>
<gene>
    <name evidence="7 9" type="primary">smc</name>
    <name evidence="9" type="ORF">CJ205_06910</name>
</gene>
<dbReference type="Proteomes" id="UP000235682">
    <property type="component" value="Unassembled WGS sequence"/>
</dbReference>
<evidence type="ECO:0000259" key="8">
    <source>
        <dbReference type="SMART" id="SM00968"/>
    </source>
</evidence>
<accession>A0A2N6SLQ1</accession>
<keyword evidence="10" id="KW-1185">Reference proteome</keyword>
<name>A0A2N6SLQ1_9LACT</name>
<evidence type="ECO:0000313" key="10">
    <source>
        <dbReference type="Proteomes" id="UP000235682"/>
    </source>
</evidence>
<dbReference type="GO" id="GO:0006260">
    <property type="term" value="P:DNA replication"/>
    <property type="evidence" value="ECO:0007669"/>
    <property type="project" value="UniProtKB-UniRule"/>
</dbReference>
<dbReference type="Gene3D" id="3.40.50.300">
    <property type="entry name" value="P-loop containing nucleotide triphosphate hydrolases"/>
    <property type="match status" value="2"/>
</dbReference>
<feature type="coiled-coil region" evidence="7">
    <location>
        <begin position="986"/>
        <end position="1034"/>
    </location>
</feature>
<dbReference type="Gene3D" id="1.20.1060.20">
    <property type="match status" value="1"/>
</dbReference>
<comment type="function">
    <text evidence="7">Required for chromosome condensation and partitioning.</text>
</comment>
<dbReference type="Gene3D" id="3.30.70.1620">
    <property type="match status" value="1"/>
</dbReference>
<keyword evidence="3 7" id="KW-0547">Nucleotide-binding</keyword>
<proteinExistence type="inferred from homology"/>
<keyword evidence="6 7" id="KW-0238">DNA-binding</keyword>
<feature type="coiled-coil region" evidence="7">
    <location>
        <begin position="167"/>
        <end position="282"/>
    </location>
</feature>
<feature type="domain" description="SMC hinge" evidence="8">
    <location>
        <begin position="517"/>
        <end position="636"/>
    </location>
</feature>
<evidence type="ECO:0000256" key="7">
    <source>
        <dbReference type="HAMAP-Rule" id="MF_01894"/>
    </source>
</evidence>
<dbReference type="GO" id="GO:0030261">
    <property type="term" value="P:chromosome condensation"/>
    <property type="evidence" value="ECO:0007669"/>
    <property type="project" value="InterPro"/>
</dbReference>
<comment type="subunit">
    <text evidence="7">Homodimer.</text>
</comment>
<dbReference type="InterPro" id="IPR003395">
    <property type="entry name" value="RecF/RecN/SMC_N"/>
</dbReference>
<comment type="subcellular location">
    <subcellularLocation>
        <location evidence="1 7">Cytoplasm</location>
    </subcellularLocation>
</comment>
<dbReference type="GO" id="GO:0016887">
    <property type="term" value="F:ATP hydrolysis activity"/>
    <property type="evidence" value="ECO:0007669"/>
    <property type="project" value="InterPro"/>
</dbReference>
<dbReference type="GO" id="GO:0005524">
    <property type="term" value="F:ATP binding"/>
    <property type="evidence" value="ECO:0007669"/>
    <property type="project" value="UniProtKB-UniRule"/>
</dbReference>
<dbReference type="GO" id="GO:0007062">
    <property type="term" value="P:sister chromatid cohesion"/>
    <property type="evidence" value="ECO:0007669"/>
    <property type="project" value="InterPro"/>
</dbReference>
<keyword evidence="5 7" id="KW-0175">Coiled coil</keyword>
<feature type="coiled-coil region" evidence="7">
    <location>
        <begin position="399"/>
        <end position="496"/>
    </location>
</feature>
<dbReference type="InterPro" id="IPR036277">
    <property type="entry name" value="SMC_hinge_sf"/>
</dbReference>
<comment type="caution">
    <text evidence="9">The sequence shown here is derived from an EMBL/GenBank/DDBJ whole genome shotgun (WGS) entry which is preliminary data.</text>
</comment>
<dbReference type="Pfam" id="PF06470">
    <property type="entry name" value="SMC_hinge"/>
    <property type="match status" value="1"/>
</dbReference>
<dbReference type="InterPro" id="IPR027417">
    <property type="entry name" value="P-loop_NTPase"/>
</dbReference>
<comment type="similarity">
    <text evidence="7">Belongs to the SMC family.</text>
</comment>
<dbReference type="SMART" id="SM00968">
    <property type="entry name" value="SMC_hinge"/>
    <property type="match status" value="1"/>
</dbReference>
<dbReference type="PANTHER" id="PTHR43977">
    <property type="entry name" value="STRUCTURAL MAINTENANCE OF CHROMOSOMES PROTEIN 3"/>
    <property type="match status" value="1"/>
</dbReference>
<feature type="coiled-coil region" evidence="7">
    <location>
        <begin position="325"/>
        <end position="366"/>
    </location>
</feature>
<dbReference type="InterPro" id="IPR011890">
    <property type="entry name" value="SMC_prok"/>
</dbReference>
<dbReference type="NCBIfam" id="TIGR02168">
    <property type="entry name" value="SMC_prok_B"/>
    <property type="match status" value="1"/>
</dbReference>
<dbReference type="CDD" id="cd03278">
    <property type="entry name" value="ABC_SMC_barmotin"/>
    <property type="match status" value="2"/>
</dbReference>
<evidence type="ECO:0000256" key="6">
    <source>
        <dbReference type="ARBA" id="ARBA00023125"/>
    </source>
</evidence>
<dbReference type="GO" id="GO:0007059">
    <property type="term" value="P:chromosome segregation"/>
    <property type="evidence" value="ECO:0007669"/>
    <property type="project" value="UniProtKB-UniRule"/>
</dbReference>
<evidence type="ECO:0000313" key="9">
    <source>
        <dbReference type="EMBL" id="PMC57959.1"/>
    </source>
</evidence>
<dbReference type="FunFam" id="3.40.50.300:FF:000901">
    <property type="entry name" value="Chromosome partition protein Smc"/>
    <property type="match status" value="1"/>
</dbReference>
<dbReference type="Pfam" id="PF02463">
    <property type="entry name" value="SMC_N"/>
    <property type="match status" value="1"/>
</dbReference>
<dbReference type="HAMAP" id="MF_01894">
    <property type="entry name" value="Smc_prok"/>
    <property type="match status" value="1"/>
</dbReference>
<evidence type="ECO:0000256" key="5">
    <source>
        <dbReference type="ARBA" id="ARBA00023054"/>
    </source>
</evidence>
<reference evidence="9 10" key="1">
    <citation type="submission" date="2017-09" db="EMBL/GenBank/DDBJ databases">
        <title>Bacterial strain isolated from the female urinary microbiota.</title>
        <authorList>
            <person name="Thomas-White K."/>
            <person name="Kumar N."/>
            <person name="Forster S."/>
            <person name="Putonti C."/>
            <person name="Lawley T."/>
            <person name="Wolfe A.J."/>
        </authorList>
    </citation>
    <scope>NUCLEOTIDE SEQUENCE [LARGE SCALE GENOMIC DNA]</scope>
    <source>
        <strain evidence="9 10">UMB0852</strain>
    </source>
</reference>
<dbReference type="GO" id="GO:0005737">
    <property type="term" value="C:cytoplasm"/>
    <property type="evidence" value="ECO:0007669"/>
    <property type="project" value="UniProtKB-SubCell"/>
</dbReference>
<dbReference type="STRING" id="84521.SAMN04487994_10274"/>
<evidence type="ECO:0000256" key="2">
    <source>
        <dbReference type="ARBA" id="ARBA00022490"/>
    </source>
</evidence>
<dbReference type="SUPFAM" id="SSF75553">
    <property type="entry name" value="Smc hinge domain"/>
    <property type="match status" value="1"/>
</dbReference>
<sequence length="1183" mass="136333">MYLDRIEMTGFKSFADKTVIEFDKGLTAVVGPNGSGKSNLSEAIRWVLGEQSAKSLRGDRMEDVIFNGTQDRRPVNMAKVTLVLNNEDRYLDYDFNEISITRSYNRNGDSQYLINQQPVRLKDIIDLLLDSGLGKNSFAMISQGKVESIFLSKPEERRAIFEEAAGVQRYQLRKQEAERKITRSKDHLSRVEDIIYELEKQITPLEKQRDDAMSYQKLTAQLKEEEISLYTYQIETHQQTWHQAQKEDDELKQAIQTAKKEMDKVDQELSATQDQIEHLNQTIDSSLESYHQWTYQQQKNESQEAMLNQQLSFNEQSKADQEKNRQAMMERQQRATQLMQTLEEEKGQLKDDYDQLAEQKETLQQQLDRLKPLSQEEMEKMRQSLLDWYQQEVKATSTIDMTQNQIQKSQQQIEQLHEEFKQQISRRDELEHTVSELSKQKQKIQHQLDKLRENYRDKKLRLDQRMNERKDLTQQLFDKERLIQRTKANVQSLEQMQEDYAGYYAGVRAVMTAQQLTGIDGTVADLMNVPTDYQTAIDTALGASLQTVIVQDDLSARHAIQYLKQNRLGRATFLPRSNAKPRALSQSVQAKAQTMDGWVGVASELIQFNKEDQPIIGQLLGNTIVADHIKNAQQMAKAFNHTVKIVTLSGELLLPGGTVSGGRNQQERRSMLSRKDDLIKAQKQLANETAQLNHLEKDLDELTEKITQLNTQLEMLTKEGQETDQVLQQTQTEHQKAQQTLTDLDRLGDIHRAEEEELKATITQAKTQEQQAKELQQTARQTIDELQLTLDQATQDESKQQAKRQQLNEERHTLTTQLSIKEVELKELNRRLKKQQQEYQALSEQLAQFEATFDEDQMNTDQIHIQLEELAQKNQEAIEQISFYKQQADSLRKERQVQQQTIKQLEQHAKEGFDALQTLYQQQASKQAQVERLGDLIDEGLEYLNQTYQLSYEAAKKTAHSIDNVAQVKQSVQHLKAQIDTLGPINLNAIEAYDELKERYDHLTDQQTDLLTAIEQLEETIEEMDKQVTTRFKEAFDKINAHFQTTFKELFGGGNASLELTDPHNLLTTGVEIIAQPPGKKMQNLALLSGGERAFTAIALLFSILKARPVPFVVLDEVEAALDEANVYRYGEYLQSFAQQAQFIVITHRKGTMEHADMLYGVTMQQSGVSKLASVRLADYVEE</sequence>
<dbReference type="GO" id="GO:0003677">
    <property type="term" value="F:DNA binding"/>
    <property type="evidence" value="ECO:0007669"/>
    <property type="project" value="UniProtKB-UniRule"/>
</dbReference>
<dbReference type="PIRSF" id="PIRSF005719">
    <property type="entry name" value="SMC"/>
    <property type="match status" value="1"/>
</dbReference>
<dbReference type="InterPro" id="IPR010935">
    <property type="entry name" value="SMC_hinge"/>
</dbReference>
<dbReference type="SUPFAM" id="SSF52540">
    <property type="entry name" value="P-loop containing nucleoside triphosphate hydrolases"/>
    <property type="match status" value="1"/>
</dbReference>
<dbReference type="FunFam" id="3.40.50.300:FF:000984">
    <property type="entry name" value="Chromosome partition protein Smc"/>
    <property type="match status" value="1"/>
</dbReference>
<evidence type="ECO:0000256" key="3">
    <source>
        <dbReference type="ARBA" id="ARBA00022741"/>
    </source>
</evidence>
<protein>
    <recommendedName>
        <fullName evidence="7">Chromosome partition protein Smc</fullName>
    </recommendedName>
</protein>
<organism evidence="9 10">
    <name type="scientific">Dolosicoccus paucivorans</name>
    <dbReference type="NCBI Taxonomy" id="84521"/>
    <lineage>
        <taxon>Bacteria</taxon>
        <taxon>Bacillati</taxon>
        <taxon>Bacillota</taxon>
        <taxon>Bacilli</taxon>
        <taxon>Lactobacillales</taxon>
        <taxon>Aerococcaceae</taxon>
        <taxon>Dolosicoccus</taxon>
    </lineage>
</organism>
<dbReference type="InterPro" id="IPR024704">
    <property type="entry name" value="SMC"/>
</dbReference>
<comment type="domain">
    <text evidence="7">Contains large globular domains required for ATP hydrolysis at each terminus and a third globular domain forming a flexible hinge near the middle of the molecule. These domains are separated by coiled-coil structures.</text>
</comment>
<feature type="coiled-coil region" evidence="7">
    <location>
        <begin position="678"/>
        <end position="908"/>
    </location>
</feature>
<dbReference type="RefSeq" id="WP_102233360.1">
    <property type="nucleotide sequence ID" value="NZ_PNHE01000033.1"/>
</dbReference>
<dbReference type="AlphaFoldDB" id="A0A2N6SLQ1"/>
<keyword evidence="4 7" id="KW-0067">ATP-binding</keyword>
<dbReference type="GO" id="GO:0005694">
    <property type="term" value="C:chromosome"/>
    <property type="evidence" value="ECO:0007669"/>
    <property type="project" value="InterPro"/>
</dbReference>